<gene>
    <name evidence="11" type="ORF">T459_09115</name>
</gene>
<reference evidence="11 12" key="2">
    <citation type="journal article" date="2017" name="Genome Biol.">
        <title>New reference genome sequences of hot pepper reveal the massive evolution of plant disease-resistance genes by retroduplication.</title>
        <authorList>
            <person name="Kim S."/>
            <person name="Park J."/>
            <person name="Yeom S.I."/>
            <person name="Kim Y.M."/>
            <person name="Seo E."/>
            <person name="Kim K.T."/>
            <person name="Kim M.S."/>
            <person name="Lee J.M."/>
            <person name="Cheong K."/>
            <person name="Shin H.S."/>
            <person name="Kim S.B."/>
            <person name="Han K."/>
            <person name="Lee J."/>
            <person name="Park M."/>
            <person name="Lee H.A."/>
            <person name="Lee H.Y."/>
            <person name="Lee Y."/>
            <person name="Oh S."/>
            <person name="Lee J.H."/>
            <person name="Choi E."/>
            <person name="Choi E."/>
            <person name="Lee S.E."/>
            <person name="Jeon J."/>
            <person name="Kim H."/>
            <person name="Choi G."/>
            <person name="Song H."/>
            <person name="Lee J."/>
            <person name="Lee S.C."/>
            <person name="Kwon J.K."/>
            <person name="Lee H.Y."/>
            <person name="Koo N."/>
            <person name="Hong Y."/>
            <person name="Kim R.W."/>
            <person name="Kang W.H."/>
            <person name="Huh J.H."/>
            <person name="Kang B.C."/>
            <person name="Yang T.J."/>
            <person name="Lee Y.H."/>
            <person name="Bennetzen J.L."/>
            <person name="Choi D."/>
        </authorList>
    </citation>
    <scope>NUCLEOTIDE SEQUENCE [LARGE SCALE GENOMIC DNA]</scope>
    <source>
        <strain evidence="12">cv. CM334</strain>
    </source>
</reference>
<feature type="transmembrane region" description="Helical" evidence="10">
    <location>
        <begin position="12"/>
        <end position="40"/>
    </location>
</feature>
<evidence type="ECO:0000256" key="3">
    <source>
        <dbReference type="ARBA" id="ARBA00022692"/>
    </source>
</evidence>
<keyword evidence="4" id="KW-0732">Signal</keyword>
<proteinExistence type="predicted"/>
<name>A0A2G2ZYG8_CAPAN</name>
<protein>
    <submittedName>
        <fullName evidence="11">Uncharacterized protein</fullName>
    </submittedName>
</protein>
<sequence length="320" mass="34561">MKISAITVSDIVSMMLVLFFATPLVLVGVVVLVSGVVVVVSELVEPEAEAETSDEVVLESGESSILKIFASSESSIYFPLRVFSIDLSNTLLSVDFTLVSSYLIGLSNLESLVLKNANLSSSLIVVAKSQCGVSLTSIDLVENTISRPVSDILSFGVFSNLTSLNLSKNSIDPLGNELVKGATFSLQVLDLSYNNISGLSFFPWLSSTEFSDLKFFSIKGNRLAGSIPELDFKNLSYLDLSANNFSTVFPSFKDCSNLQRLDLSSNKFYGDIGASLSLCGKLSFLNLTNNKFVGLVPKLPSESLQFLYLQGNDFQGVLPN</sequence>
<keyword evidence="6 10" id="KW-1133">Transmembrane helix</keyword>
<organism evidence="11 12">
    <name type="scientific">Capsicum annuum</name>
    <name type="common">Capsicum pepper</name>
    <dbReference type="NCBI Taxonomy" id="4072"/>
    <lineage>
        <taxon>Eukaryota</taxon>
        <taxon>Viridiplantae</taxon>
        <taxon>Streptophyta</taxon>
        <taxon>Embryophyta</taxon>
        <taxon>Tracheophyta</taxon>
        <taxon>Spermatophyta</taxon>
        <taxon>Magnoliopsida</taxon>
        <taxon>eudicotyledons</taxon>
        <taxon>Gunneridae</taxon>
        <taxon>Pentapetalae</taxon>
        <taxon>asterids</taxon>
        <taxon>lamiids</taxon>
        <taxon>Solanales</taxon>
        <taxon>Solanaceae</taxon>
        <taxon>Solanoideae</taxon>
        <taxon>Capsiceae</taxon>
        <taxon>Capsicum</taxon>
    </lineage>
</organism>
<reference evidence="11 12" key="1">
    <citation type="journal article" date="2014" name="Nat. Genet.">
        <title>Genome sequence of the hot pepper provides insights into the evolution of pungency in Capsicum species.</title>
        <authorList>
            <person name="Kim S."/>
            <person name="Park M."/>
            <person name="Yeom S.I."/>
            <person name="Kim Y.M."/>
            <person name="Lee J.M."/>
            <person name="Lee H.A."/>
            <person name="Seo E."/>
            <person name="Choi J."/>
            <person name="Cheong K."/>
            <person name="Kim K.T."/>
            <person name="Jung K."/>
            <person name="Lee G.W."/>
            <person name="Oh S.K."/>
            <person name="Bae C."/>
            <person name="Kim S.B."/>
            <person name="Lee H.Y."/>
            <person name="Kim S.Y."/>
            <person name="Kim M.S."/>
            <person name="Kang B.C."/>
            <person name="Jo Y.D."/>
            <person name="Yang H.B."/>
            <person name="Jeong H.J."/>
            <person name="Kang W.H."/>
            <person name="Kwon J.K."/>
            <person name="Shin C."/>
            <person name="Lim J.Y."/>
            <person name="Park J.H."/>
            <person name="Huh J.H."/>
            <person name="Kim J.S."/>
            <person name="Kim B.D."/>
            <person name="Cohen O."/>
            <person name="Paran I."/>
            <person name="Suh M.C."/>
            <person name="Lee S.B."/>
            <person name="Kim Y.K."/>
            <person name="Shin Y."/>
            <person name="Noh S.J."/>
            <person name="Park J."/>
            <person name="Seo Y.S."/>
            <person name="Kwon S.Y."/>
            <person name="Kim H.A."/>
            <person name="Park J.M."/>
            <person name="Kim H.J."/>
            <person name="Choi S.B."/>
            <person name="Bosland P.W."/>
            <person name="Reeves G."/>
            <person name="Jo S.H."/>
            <person name="Lee B.W."/>
            <person name="Cho H.T."/>
            <person name="Choi H.S."/>
            <person name="Lee M.S."/>
            <person name="Yu Y."/>
            <person name="Do Choi Y."/>
            <person name="Park B.S."/>
            <person name="van Deynze A."/>
            <person name="Ashrafi H."/>
            <person name="Hill T."/>
            <person name="Kim W.T."/>
            <person name="Pai H.S."/>
            <person name="Ahn H.K."/>
            <person name="Yeam I."/>
            <person name="Giovannoni J.J."/>
            <person name="Rose J.K."/>
            <person name="Sorensen I."/>
            <person name="Lee S.J."/>
            <person name="Kim R.W."/>
            <person name="Choi I.Y."/>
            <person name="Choi B.S."/>
            <person name="Lim J.S."/>
            <person name="Lee Y.H."/>
            <person name="Choi D."/>
        </authorList>
    </citation>
    <scope>NUCLEOTIDE SEQUENCE [LARGE SCALE GENOMIC DNA]</scope>
    <source>
        <strain evidence="12">cv. CM334</strain>
    </source>
</reference>
<dbReference type="GO" id="GO:0016020">
    <property type="term" value="C:membrane"/>
    <property type="evidence" value="ECO:0007669"/>
    <property type="project" value="UniProtKB-SubCell"/>
</dbReference>
<keyword evidence="7 10" id="KW-0472">Membrane</keyword>
<dbReference type="EMBL" id="AYRZ02000003">
    <property type="protein sequence ID" value="PHT87009.1"/>
    <property type="molecule type" value="Genomic_DNA"/>
</dbReference>
<dbReference type="Pfam" id="PF13855">
    <property type="entry name" value="LRR_8"/>
    <property type="match status" value="1"/>
</dbReference>
<dbReference type="InterPro" id="IPR001611">
    <property type="entry name" value="Leu-rich_rpt"/>
</dbReference>
<keyword evidence="8" id="KW-0675">Receptor</keyword>
<comment type="caution">
    <text evidence="11">The sequence shown here is derived from an EMBL/GenBank/DDBJ whole genome shotgun (WGS) entry which is preliminary data.</text>
</comment>
<evidence type="ECO:0000256" key="9">
    <source>
        <dbReference type="ARBA" id="ARBA00023180"/>
    </source>
</evidence>
<dbReference type="PANTHER" id="PTHR27000">
    <property type="entry name" value="LEUCINE-RICH REPEAT RECEPTOR-LIKE PROTEIN KINASE FAMILY PROTEIN-RELATED"/>
    <property type="match status" value="1"/>
</dbReference>
<dbReference type="PROSITE" id="PS51450">
    <property type="entry name" value="LRR"/>
    <property type="match status" value="1"/>
</dbReference>
<evidence type="ECO:0000313" key="11">
    <source>
        <dbReference type="EMBL" id="PHT87009.1"/>
    </source>
</evidence>
<dbReference type="PRINTS" id="PR00019">
    <property type="entry name" value="LEURICHRPT"/>
</dbReference>
<comment type="subcellular location">
    <subcellularLocation>
        <location evidence="1">Membrane</location>
        <topology evidence="1">Single-pass type I membrane protein</topology>
    </subcellularLocation>
</comment>
<evidence type="ECO:0000256" key="8">
    <source>
        <dbReference type="ARBA" id="ARBA00023170"/>
    </source>
</evidence>
<dbReference type="InterPro" id="IPR032675">
    <property type="entry name" value="LRR_dom_sf"/>
</dbReference>
<evidence type="ECO:0000256" key="4">
    <source>
        <dbReference type="ARBA" id="ARBA00022729"/>
    </source>
</evidence>
<dbReference type="SMR" id="A0A2G2ZYG8"/>
<keyword evidence="9" id="KW-0325">Glycoprotein</keyword>
<dbReference type="Proteomes" id="UP000222542">
    <property type="component" value="Unassembled WGS sequence"/>
</dbReference>
<keyword evidence="2" id="KW-0433">Leucine-rich repeat</keyword>
<evidence type="ECO:0000256" key="6">
    <source>
        <dbReference type="ARBA" id="ARBA00022989"/>
    </source>
</evidence>
<keyword evidence="12" id="KW-1185">Reference proteome</keyword>
<dbReference type="SUPFAM" id="SSF52058">
    <property type="entry name" value="L domain-like"/>
    <property type="match status" value="1"/>
</dbReference>
<dbReference type="Pfam" id="PF13516">
    <property type="entry name" value="LRR_6"/>
    <property type="match status" value="1"/>
</dbReference>
<dbReference type="PANTHER" id="PTHR27000:SF803">
    <property type="entry name" value="RECEPTOR-LIKE PROTEIN 45"/>
    <property type="match status" value="1"/>
</dbReference>
<evidence type="ECO:0000256" key="2">
    <source>
        <dbReference type="ARBA" id="ARBA00022614"/>
    </source>
</evidence>
<dbReference type="AlphaFoldDB" id="A0A2G2ZYG8"/>
<keyword evidence="5" id="KW-0677">Repeat</keyword>
<evidence type="ECO:0000256" key="1">
    <source>
        <dbReference type="ARBA" id="ARBA00004479"/>
    </source>
</evidence>
<dbReference type="STRING" id="4072.A0A2G2ZYG8"/>
<dbReference type="Gene3D" id="3.80.10.10">
    <property type="entry name" value="Ribonuclease Inhibitor"/>
    <property type="match status" value="1"/>
</dbReference>
<dbReference type="Gramene" id="PHT87009">
    <property type="protein sequence ID" value="PHT87009"/>
    <property type="gene ID" value="T459_09115"/>
</dbReference>
<keyword evidence="3 10" id="KW-0812">Transmembrane</keyword>
<evidence type="ECO:0000313" key="12">
    <source>
        <dbReference type="Proteomes" id="UP000222542"/>
    </source>
</evidence>
<accession>A0A2G2ZYG8</accession>
<evidence type="ECO:0000256" key="7">
    <source>
        <dbReference type="ARBA" id="ARBA00023136"/>
    </source>
</evidence>
<evidence type="ECO:0000256" key="10">
    <source>
        <dbReference type="SAM" id="Phobius"/>
    </source>
</evidence>
<evidence type="ECO:0000256" key="5">
    <source>
        <dbReference type="ARBA" id="ARBA00022737"/>
    </source>
</evidence>
<dbReference type="Pfam" id="PF00560">
    <property type="entry name" value="LRR_1"/>
    <property type="match status" value="1"/>
</dbReference>